<dbReference type="AlphaFoldDB" id="A0A9P9Z411"/>
<protein>
    <submittedName>
        <fullName evidence="1">Uncharacterized protein</fullName>
    </submittedName>
</protein>
<evidence type="ECO:0000313" key="2">
    <source>
        <dbReference type="Proteomes" id="UP001151287"/>
    </source>
</evidence>
<evidence type="ECO:0000313" key="1">
    <source>
        <dbReference type="EMBL" id="KAJ1681954.1"/>
    </source>
</evidence>
<dbReference type="AntiFam" id="ANF00025">
    <property type="entry name" value="Antisense to 23S rRNA"/>
</dbReference>
<gene>
    <name evidence="1" type="ORF">LUZ63_022825</name>
</gene>
<sequence>MSISPSLSPRQCPDRYAFRAGRNLPDKEFRYLWTVIVTAAVSPGASVASSTVISSPTSLTFRHWAGVSPHTWSYDFAETCVFVKQSPGLVTATSFRRHPFSRSYGAILPSSLERVVSRP</sequence>
<dbReference type="OrthoDB" id="647635at2759"/>
<keyword evidence="2" id="KW-1185">Reference proteome</keyword>
<proteinExistence type="predicted"/>
<comment type="caution">
    <text evidence="1">The sequence shown here is derived from an EMBL/GenBank/DDBJ whole genome shotgun (WGS) entry which is preliminary data.</text>
</comment>
<name>A0A9P9Z411_9POAL</name>
<accession>A0A9P9Z411</accession>
<reference evidence="1" key="1">
    <citation type="journal article" date="2022" name="Cell">
        <title>Repeat-based holocentromeres influence genome architecture and karyotype evolution.</title>
        <authorList>
            <person name="Hofstatter P.G."/>
            <person name="Thangavel G."/>
            <person name="Lux T."/>
            <person name="Neumann P."/>
            <person name="Vondrak T."/>
            <person name="Novak P."/>
            <person name="Zhang M."/>
            <person name="Costa L."/>
            <person name="Castellani M."/>
            <person name="Scott A."/>
            <person name="Toegelov H."/>
            <person name="Fuchs J."/>
            <person name="Mata-Sucre Y."/>
            <person name="Dias Y."/>
            <person name="Vanzela A.L.L."/>
            <person name="Huettel B."/>
            <person name="Almeida C.C.S."/>
            <person name="Simkova H."/>
            <person name="Souza G."/>
            <person name="Pedrosa-Harand A."/>
            <person name="Macas J."/>
            <person name="Mayer K.F.X."/>
            <person name="Houben A."/>
            <person name="Marques A."/>
        </authorList>
    </citation>
    <scope>NUCLEOTIDE SEQUENCE</scope>
    <source>
        <strain evidence="1">RhyBre1mFocal</strain>
    </source>
</reference>
<dbReference type="EMBL" id="JAMQYH010000851">
    <property type="protein sequence ID" value="KAJ1681954.1"/>
    <property type="molecule type" value="Genomic_DNA"/>
</dbReference>
<dbReference type="Proteomes" id="UP001151287">
    <property type="component" value="Unassembled WGS sequence"/>
</dbReference>
<organism evidence="1 2">
    <name type="scientific">Rhynchospora breviuscula</name>
    <dbReference type="NCBI Taxonomy" id="2022672"/>
    <lineage>
        <taxon>Eukaryota</taxon>
        <taxon>Viridiplantae</taxon>
        <taxon>Streptophyta</taxon>
        <taxon>Embryophyta</taxon>
        <taxon>Tracheophyta</taxon>
        <taxon>Spermatophyta</taxon>
        <taxon>Magnoliopsida</taxon>
        <taxon>Liliopsida</taxon>
        <taxon>Poales</taxon>
        <taxon>Cyperaceae</taxon>
        <taxon>Cyperoideae</taxon>
        <taxon>Rhynchosporeae</taxon>
        <taxon>Rhynchospora</taxon>
    </lineage>
</organism>